<dbReference type="HAMAP" id="MF_00795">
    <property type="entry name" value="CutC"/>
    <property type="match status" value="1"/>
</dbReference>
<dbReference type="Gene3D" id="3.20.20.380">
    <property type="entry name" value="Copper homeostasis (CutC) domain"/>
    <property type="match status" value="1"/>
</dbReference>
<evidence type="ECO:0000313" key="4">
    <source>
        <dbReference type="Proteomes" id="UP000051612"/>
    </source>
</evidence>
<evidence type="ECO:0000256" key="2">
    <source>
        <dbReference type="HAMAP-Rule" id="MF_00795"/>
    </source>
</evidence>
<dbReference type="GO" id="GO:0005507">
    <property type="term" value="F:copper ion binding"/>
    <property type="evidence" value="ECO:0007669"/>
    <property type="project" value="TreeGrafter"/>
</dbReference>
<comment type="caution">
    <text evidence="2">Once thought to be involved in copper homeostasis, experiments in E.coli have shown this is not the case.</text>
</comment>
<dbReference type="InterPro" id="IPR005627">
    <property type="entry name" value="CutC-like"/>
</dbReference>
<protein>
    <recommendedName>
        <fullName evidence="2">PF03932 family protein CutC</fullName>
    </recommendedName>
</protein>
<dbReference type="InterPro" id="IPR036822">
    <property type="entry name" value="CutC-like_dom_sf"/>
</dbReference>
<dbReference type="PANTHER" id="PTHR12598:SF0">
    <property type="entry name" value="COPPER HOMEOSTASIS PROTEIN CUTC HOMOLOG"/>
    <property type="match status" value="1"/>
</dbReference>
<evidence type="ECO:0000256" key="1">
    <source>
        <dbReference type="ARBA" id="ARBA00007768"/>
    </source>
</evidence>
<keyword evidence="2" id="KW-0963">Cytoplasm</keyword>
<sequence length="214" mass="23149">MKNLLYREVCLENYTDLPQAVLNGADRIEICDNLAVGGTTISKGVMGEAIKYTHEKNIPLVILVRARGGNFVYNDIELKIMEADILEAQALGADAVCIGALTADGQVDYEAMETLIAAAGGMELVFNMAFDELNFDEQKQTIDWACEQGFSRILTHGGPKDTPIEANLEHLKELIAYADKRITILPGGKITAKNAQAVADALQVTAVHGTKLLA</sequence>
<dbReference type="Proteomes" id="UP000051612">
    <property type="component" value="Unassembled WGS sequence"/>
</dbReference>
<dbReference type="Pfam" id="PF03932">
    <property type="entry name" value="CutC"/>
    <property type="match status" value="1"/>
</dbReference>
<accession>A0A0R2B7I9</accession>
<dbReference type="EMBL" id="AYYN01000080">
    <property type="protein sequence ID" value="KRM75018.1"/>
    <property type="molecule type" value="Genomic_DNA"/>
</dbReference>
<dbReference type="PATRIC" id="fig|1423772.3.peg.219"/>
<organism evidence="3 4">
    <name type="scientific">Ligilactobacillus murinus DSM 20452 = NBRC 14221</name>
    <dbReference type="NCBI Taxonomy" id="1423772"/>
    <lineage>
        <taxon>Bacteria</taxon>
        <taxon>Bacillati</taxon>
        <taxon>Bacillota</taxon>
        <taxon>Bacilli</taxon>
        <taxon>Lactobacillales</taxon>
        <taxon>Lactobacillaceae</taxon>
        <taxon>Ligilactobacillus</taxon>
    </lineage>
</organism>
<proteinExistence type="inferred from homology"/>
<comment type="similarity">
    <text evidence="1 2">Belongs to the CutC family.</text>
</comment>
<comment type="subcellular location">
    <subcellularLocation>
        <location evidence="2">Cytoplasm</location>
    </subcellularLocation>
</comment>
<dbReference type="PANTHER" id="PTHR12598">
    <property type="entry name" value="COPPER HOMEOSTASIS PROTEIN CUTC"/>
    <property type="match status" value="1"/>
</dbReference>
<dbReference type="AlphaFoldDB" id="A0A0R2B7I9"/>
<gene>
    <name evidence="2" type="primary">cutC</name>
    <name evidence="3" type="ORF">FC48_GL000196</name>
</gene>
<name>A0A0R2B7I9_9LACO</name>
<reference evidence="3 4" key="1">
    <citation type="journal article" date="2015" name="Genome Announc.">
        <title>Expanding the biotechnology potential of lactobacilli through comparative genomics of 213 strains and associated genera.</title>
        <authorList>
            <person name="Sun Z."/>
            <person name="Harris H.M."/>
            <person name="McCann A."/>
            <person name="Guo C."/>
            <person name="Argimon S."/>
            <person name="Zhang W."/>
            <person name="Yang X."/>
            <person name="Jeffery I.B."/>
            <person name="Cooney J.C."/>
            <person name="Kagawa T.F."/>
            <person name="Liu W."/>
            <person name="Song Y."/>
            <person name="Salvetti E."/>
            <person name="Wrobel A."/>
            <person name="Rasinkangas P."/>
            <person name="Parkhill J."/>
            <person name="Rea M.C."/>
            <person name="O'Sullivan O."/>
            <person name="Ritari J."/>
            <person name="Douillard F.P."/>
            <person name="Paul Ross R."/>
            <person name="Yang R."/>
            <person name="Briner A.E."/>
            <person name="Felis G.E."/>
            <person name="de Vos W.M."/>
            <person name="Barrangou R."/>
            <person name="Klaenhammer T.R."/>
            <person name="Caufield P.W."/>
            <person name="Cui Y."/>
            <person name="Zhang H."/>
            <person name="O'Toole P.W."/>
        </authorList>
    </citation>
    <scope>NUCLEOTIDE SEQUENCE [LARGE SCALE GENOMIC DNA]</scope>
    <source>
        <strain evidence="3 4">DSM 20452</strain>
    </source>
</reference>
<dbReference type="RefSeq" id="WP_174519384.1">
    <property type="nucleotide sequence ID" value="NZ_AYYN01000080.1"/>
</dbReference>
<dbReference type="SUPFAM" id="SSF110395">
    <property type="entry name" value="CutC-like"/>
    <property type="match status" value="1"/>
</dbReference>
<evidence type="ECO:0000313" key="3">
    <source>
        <dbReference type="EMBL" id="KRM75018.1"/>
    </source>
</evidence>
<dbReference type="GO" id="GO:0005737">
    <property type="term" value="C:cytoplasm"/>
    <property type="evidence" value="ECO:0007669"/>
    <property type="project" value="UniProtKB-SubCell"/>
</dbReference>
<comment type="caution">
    <text evidence="3">The sequence shown here is derived from an EMBL/GenBank/DDBJ whole genome shotgun (WGS) entry which is preliminary data.</text>
</comment>